<dbReference type="PANTHER" id="PTHR45614:SF274">
    <property type="entry name" value="MYB-LIKE DNA-BINDING PROTEIN"/>
    <property type="match status" value="1"/>
</dbReference>
<dbReference type="SMART" id="SM00717">
    <property type="entry name" value="SANT"/>
    <property type="match status" value="2"/>
</dbReference>
<dbReference type="Gene3D" id="1.10.10.60">
    <property type="entry name" value="Homeodomain-like"/>
    <property type="match status" value="2"/>
</dbReference>
<dbReference type="AlphaFoldDB" id="A0A7S3JRY5"/>
<dbReference type="PROSITE" id="PS50090">
    <property type="entry name" value="MYB_LIKE"/>
    <property type="match status" value="2"/>
</dbReference>
<dbReference type="PANTHER" id="PTHR45614">
    <property type="entry name" value="MYB PROTEIN-RELATED"/>
    <property type="match status" value="1"/>
</dbReference>
<feature type="domain" description="Myb-like" evidence="2">
    <location>
        <begin position="67"/>
        <end position="117"/>
    </location>
</feature>
<feature type="compositionally biased region" description="Pro residues" evidence="1">
    <location>
        <begin position="171"/>
        <end position="181"/>
    </location>
</feature>
<protein>
    <submittedName>
        <fullName evidence="4">Uncharacterized protein</fullName>
    </submittedName>
</protein>
<dbReference type="Pfam" id="PF13921">
    <property type="entry name" value="Myb_DNA-bind_6"/>
    <property type="match status" value="1"/>
</dbReference>
<feature type="domain" description="HTH myb-type" evidence="3">
    <location>
        <begin position="67"/>
        <end position="121"/>
    </location>
</feature>
<dbReference type="InterPro" id="IPR017930">
    <property type="entry name" value="Myb_dom"/>
</dbReference>
<evidence type="ECO:0000256" key="1">
    <source>
        <dbReference type="SAM" id="MobiDB-lite"/>
    </source>
</evidence>
<dbReference type="CDD" id="cd00167">
    <property type="entry name" value="SANT"/>
    <property type="match status" value="2"/>
</dbReference>
<feature type="domain" description="Myb-like" evidence="2">
    <location>
        <begin position="9"/>
        <end position="66"/>
    </location>
</feature>
<evidence type="ECO:0000259" key="3">
    <source>
        <dbReference type="PROSITE" id="PS51294"/>
    </source>
</evidence>
<reference evidence="4" key="1">
    <citation type="submission" date="2021-01" db="EMBL/GenBank/DDBJ databases">
        <authorList>
            <person name="Corre E."/>
            <person name="Pelletier E."/>
            <person name="Niang G."/>
            <person name="Scheremetjew M."/>
            <person name="Finn R."/>
            <person name="Kale V."/>
            <person name="Holt S."/>
            <person name="Cochrane G."/>
            <person name="Meng A."/>
            <person name="Brown T."/>
            <person name="Cohen L."/>
        </authorList>
    </citation>
    <scope>NUCLEOTIDE SEQUENCE</scope>
    <source>
        <strain evidence="4">CCMP1510</strain>
    </source>
</reference>
<proteinExistence type="predicted"/>
<feature type="domain" description="HTH myb-type" evidence="3">
    <location>
        <begin position="9"/>
        <end position="66"/>
    </location>
</feature>
<sequence>MNETENEAIPSSQRKAWSCKEDETIVRLVEKHGTKRWALISQELNSEILGVNRSGKQCRTRWLNHLDPTIRREPWSDAEENIIYNAQQTIGNKWAEIAKLLPGRTDNAIKNHWYSTMRRNMRRMAKEGDTGKGDETNEIDDHNGNVFSELIRKDQEANNIKKDKKKKIKRPVPPTEDPPIMLPIMITDNKSPQKLELKGLVSSLNPQDAESIQKCCAQMELLQTNNIFSKNTIQRHSKLPQASPSPQEPLEFLPIPIDPQLQAKHYRLLLNLMTQSSLPTCDAVQALFRKQSSIITTTHRIPTRLQVKIDDTETLITHTVTPMDQTYSA</sequence>
<dbReference type="InterPro" id="IPR050560">
    <property type="entry name" value="MYB_TF"/>
</dbReference>
<dbReference type="GO" id="GO:0005634">
    <property type="term" value="C:nucleus"/>
    <property type="evidence" value="ECO:0007669"/>
    <property type="project" value="TreeGrafter"/>
</dbReference>
<dbReference type="SUPFAM" id="SSF46689">
    <property type="entry name" value="Homeodomain-like"/>
    <property type="match status" value="1"/>
</dbReference>
<dbReference type="InterPro" id="IPR009057">
    <property type="entry name" value="Homeodomain-like_sf"/>
</dbReference>
<dbReference type="InterPro" id="IPR001005">
    <property type="entry name" value="SANT/Myb"/>
</dbReference>
<dbReference type="GO" id="GO:0000978">
    <property type="term" value="F:RNA polymerase II cis-regulatory region sequence-specific DNA binding"/>
    <property type="evidence" value="ECO:0007669"/>
    <property type="project" value="TreeGrafter"/>
</dbReference>
<evidence type="ECO:0000313" key="4">
    <source>
        <dbReference type="EMBL" id="CAE0363027.1"/>
    </source>
</evidence>
<evidence type="ECO:0000259" key="2">
    <source>
        <dbReference type="PROSITE" id="PS50090"/>
    </source>
</evidence>
<dbReference type="PROSITE" id="PS51294">
    <property type="entry name" value="HTH_MYB"/>
    <property type="match status" value="2"/>
</dbReference>
<organism evidence="4">
    <name type="scientific">Aureoumbra lagunensis</name>
    <dbReference type="NCBI Taxonomy" id="44058"/>
    <lineage>
        <taxon>Eukaryota</taxon>
        <taxon>Sar</taxon>
        <taxon>Stramenopiles</taxon>
        <taxon>Ochrophyta</taxon>
        <taxon>Pelagophyceae</taxon>
        <taxon>Pelagomonadales</taxon>
        <taxon>Aureoumbra</taxon>
    </lineage>
</organism>
<name>A0A7S3JRY5_9STRA</name>
<gene>
    <name evidence="4" type="ORF">ALAG00032_LOCUS3768</name>
</gene>
<dbReference type="GO" id="GO:0000981">
    <property type="term" value="F:DNA-binding transcription factor activity, RNA polymerase II-specific"/>
    <property type="evidence" value="ECO:0007669"/>
    <property type="project" value="TreeGrafter"/>
</dbReference>
<dbReference type="EMBL" id="HBIJ01005341">
    <property type="protein sequence ID" value="CAE0363027.1"/>
    <property type="molecule type" value="Transcribed_RNA"/>
</dbReference>
<accession>A0A7S3JRY5</accession>
<feature type="region of interest" description="Disordered" evidence="1">
    <location>
        <begin position="161"/>
        <end position="183"/>
    </location>
</feature>